<dbReference type="RefSeq" id="WP_345603477.1">
    <property type="nucleotide sequence ID" value="NZ_BAABJO010000003.1"/>
</dbReference>
<name>A0ABP9NHG3_9PSEU</name>
<feature type="transmembrane region" description="Helical" evidence="2">
    <location>
        <begin position="119"/>
        <end position="137"/>
    </location>
</feature>
<evidence type="ECO:0000256" key="2">
    <source>
        <dbReference type="SAM" id="Phobius"/>
    </source>
</evidence>
<feature type="transmembrane region" description="Helical" evidence="2">
    <location>
        <begin position="12"/>
        <end position="36"/>
    </location>
</feature>
<feature type="transmembrane region" description="Helical" evidence="2">
    <location>
        <begin position="43"/>
        <end position="60"/>
    </location>
</feature>
<gene>
    <name evidence="3" type="ORF">GCM10023320_09100</name>
</gene>
<feature type="region of interest" description="Disordered" evidence="1">
    <location>
        <begin position="228"/>
        <end position="269"/>
    </location>
</feature>
<dbReference type="InterPro" id="IPR032531">
    <property type="entry name" value="DUF4956"/>
</dbReference>
<feature type="compositionally biased region" description="Low complexity" evidence="1">
    <location>
        <begin position="228"/>
        <end position="257"/>
    </location>
</feature>
<comment type="caution">
    <text evidence="3">The sequence shown here is derived from an EMBL/GenBank/DDBJ whole genome shotgun (WGS) entry which is preliminary data.</text>
</comment>
<dbReference type="Pfam" id="PF16316">
    <property type="entry name" value="DUF4956"/>
    <property type="match status" value="1"/>
</dbReference>
<organism evidence="3 4">
    <name type="scientific">Pseudonocardia adelaidensis</name>
    <dbReference type="NCBI Taxonomy" id="648754"/>
    <lineage>
        <taxon>Bacteria</taxon>
        <taxon>Bacillati</taxon>
        <taxon>Actinomycetota</taxon>
        <taxon>Actinomycetes</taxon>
        <taxon>Pseudonocardiales</taxon>
        <taxon>Pseudonocardiaceae</taxon>
        <taxon>Pseudonocardia</taxon>
    </lineage>
</organism>
<accession>A0ABP9NHG3</accession>
<reference evidence="4" key="1">
    <citation type="journal article" date="2019" name="Int. J. Syst. Evol. Microbiol.">
        <title>The Global Catalogue of Microorganisms (GCM) 10K type strain sequencing project: providing services to taxonomists for standard genome sequencing and annotation.</title>
        <authorList>
            <consortium name="The Broad Institute Genomics Platform"/>
            <consortium name="The Broad Institute Genome Sequencing Center for Infectious Disease"/>
            <person name="Wu L."/>
            <person name="Ma J."/>
        </authorList>
    </citation>
    <scope>NUCLEOTIDE SEQUENCE [LARGE SCALE GENOMIC DNA]</scope>
    <source>
        <strain evidence="4">JCM 18302</strain>
    </source>
</reference>
<evidence type="ECO:0008006" key="5">
    <source>
        <dbReference type="Google" id="ProtNLM"/>
    </source>
</evidence>
<feature type="transmembrane region" description="Helical" evidence="2">
    <location>
        <begin position="95"/>
        <end position="113"/>
    </location>
</feature>
<dbReference type="EMBL" id="BAABJO010000003">
    <property type="protein sequence ID" value="GAA5113468.1"/>
    <property type="molecule type" value="Genomic_DNA"/>
</dbReference>
<evidence type="ECO:0000313" key="3">
    <source>
        <dbReference type="EMBL" id="GAA5113468.1"/>
    </source>
</evidence>
<sequence length="299" mass="32339">MNISLLISQAVANYSGFLIDLVIDLVAILLMAYVLYFRRHWRADLLLSYVTLNIGIFVVMSLLSTVRVDIAVGFGLFAILSIIRLRSSAVTQQEVAYYFVALVMGLVNGMNVADRALVVMLNVLLLVTMAVFDSRLLRDRSRRLDVQLKKVYDSDAALVADLERELGGRVMYHEVTEVDLGRQHTSVDVRYRPGVGVSRQGQPEQGLQVQGPAVQGLAVQGPAVQGSAVQGQPVQGQPVQGSAVQGQPVQGQPVQGQREIVASAPVEPPDLAARPVEQAETLVSVGAPGSGENRSDRVE</sequence>
<keyword evidence="2" id="KW-0472">Membrane</keyword>
<protein>
    <recommendedName>
        <fullName evidence="5">DUF4956 domain-containing protein</fullName>
    </recommendedName>
</protein>
<keyword evidence="2" id="KW-1133">Transmembrane helix</keyword>
<dbReference type="Proteomes" id="UP001500804">
    <property type="component" value="Unassembled WGS sequence"/>
</dbReference>
<proteinExistence type="predicted"/>
<evidence type="ECO:0000256" key="1">
    <source>
        <dbReference type="SAM" id="MobiDB-lite"/>
    </source>
</evidence>
<keyword evidence="4" id="KW-1185">Reference proteome</keyword>
<evidence type="ECO:0000313" key="4">
    <source>
        <dbReference type="Proteomes" id="UP001500804"/>
    </source>
</evidence>
<keyword evidence="2" id="KW-0812">Transmembrane</keyword>
<feature type="transmembrane region" description="Helical" evidence="2">
    <location>
        <begin position="66"/>
        <end position="83"/>
    </location>
</feature>